<keyword evidence="2" id="KW-1185">Reference proteome</keyword>
<sequence>MTRIIQELAEISDRYDVLFCDLWGCVHDGVQAMPAAVAALQAFRAKGGAVVLLTNAPRPKPSVARQIARLGVPEDAWDDIVTSGDAAQHGLVTGAVGRKIWHIGPSKDLTFFSEMSPDLPKADIALVPQAEAEGIVCTDLFENLTEQPEDYRGRLMLAREAGLPMLCANPDLMVDYGDKRVWCAGALAKLYEEIGGTALYFGKPHPPIYDLARRRLAARGIEVVEDRILCLGDGIGTDVAGAAGEGLDGLFVTGGLAAADFGPDPEHPDPQSLNTWLAARGAAPQWSIGRVR</sequence>
<dbReference type="Pfam" id="PF13242">
    <property type="entry name" value="Hydrolase_like"/>
    <property type="match status" value="1"/>
</dbReference>
<dbReference type="InterPro" id="IPR006356">
    <property type="entry name" value="HAD-SF_hydro_IIA_hyp3"/>
</dbReference>
<reference evidence="1 2" key="1">
    <citation type="submission" date="2017-01" db="EMBL/GenBank/DDBJ databases">
        <authorList>
            <person name="Mah S.A."/>
            <person name="Swanson W.J."/>
            <person name="Moy G.W."/>
            <person name="Vacquier V.D."/>
        </authorList>
    </citation>
    <scope>NUCLEOTIDE SEQUENCE [LARGE SCALE GENOMIC DNA]</scope>
    <source>
        <strain evidence="1 2">DSM 26375</strain>
    </source>
</reference>
<dbReference type="InterPro" id="IPR036412">
    <property type="entry name" value="HAD-like_sf"/>
</dbReference>
<name>A0A1N7MH77_9RHOB</name>
<dbReference type="NCBIfam" id="TIGR01459">
    <property type="entry name" value="HAD-SF-IIA-hyp4"/>
    <property type="match status" value="1"/>
</dbReference>
<evidence type="ECO:0000313" key="1">
    <source>
        <dbReference type="EMBL" id="SIS85506.1"/>
    </source>
</evidence>
<dbReference type="PANTHER" id="PTHR19288:SF90">
    <property type="entry name" value="OS08G0542600 PROTEIN"/>
    <property type="match status" value="1"/>
</dbReference>
<dbReference type="STRING" id="1086013.SAMN05421774_102691"/>
<dbReference type="AlphaFoldDB" id="A0A1N7MH77"/>
<dbReference type="InterPro" id="IPR006357">
    <property type="entry name" value="HAD-SF_hydro_IIA"/>
</dbReference>
<dbReference type="CDD" id="cd07525">
    <property type="entry name" value="HAD_like"/>
    <property type="match status" value="1"/>
</dbReference>
<dbReference type="NCBIfam" id="TIGR01460">
    <property type="entry name" value="HAD-SF-IIA"/>
    <property type="match status" value="1"/>
</dbReference>
<evidence type="ECO:0000313" key="2">
    <source>
        <dbReference type="Proteomes" id="UP000186141"/>
    </source>
</evidence>
<dbReference type="Proteomes" id="UP000186141">
    <property type="component" value="Unassembled WGS sequence"/>
</dbReference>
<dbReference type="GO" id="GO:0016791">
    <property type="term" value="F:phosphatase activity"/>
    <property type="evidence" value="ECO:0007669"/>
    <property type="project" value="TreeGrafter"/>
</dbReference>
<proteinExistence type="predicted"/>
<dbReference type="EMBL" id="FTOT01000002">
    <property type="protein sequence ID" value="SIS85506.1"/>
    <property type="molecule type" value="Genomic_DNA"/>
</dbReference>
<organism evidence="1 2">
    <name type="scientific">Gemmobacter megaterium</name>
    <dbReference type="NCBI Taxonomy" id="1086013"/>
    <lineage>
        <taxon>Bacteria</taxon>
        <taxon>Pseudomonadati</taxon>
        <taxon>Pseudomonadota</taxon>
        <taxon>Alphaproteobacteria</taxon>
        <taxon>Rhodobacterales</taxon>
        <taxon>Paracoccaceae</taxon>
        <taxon>Gemmobacter</taxon>
    </lineage>
</organism>
<dbReference type="RefSeq" id="WP_076529844.1">
    <property type="nucleotide sequence ID" value="NZ_BMEH01000002.1"/>
</dbReference>
<dbReference type="GO" id="GO:0005737">
    <property type="term" value="C:cytoplasm"/>
    <property type="evidence" value="ECO:0007669"/>
    <property type="project" value="TreeGrafter"/>
</dbReference>
<gene>
    <name evidence="1" type="ORF">SAMN05421774_102691</name>
</gene>
<dbReference type="InterPro" id="IPR023214">
    <property type="entry name" value="HAD_sf"/>
</dbReference>
<dbReference type="SUPFAM" id="SSF56784">
    <property type="entry name" value="HAD-like"/>
    <property type="match status" value="1"/>
</dbReference>
<accession>A0A1N7MH77</accession>
<dbReference type="Pfam" id="PF13344">
    <property type="entry name" value="Hydrolase_6"/>
    <property type="match status" value="1"/>
</dbReference>
<dbReference type="PANTHER" id="PTHR19288">
    <property type="entry name" value="4-NITROPHENYLPHOSPHATASE-RELATED"/>
    <property type="match status" value="1"/>
</dbReference>
<protein>
    <submittedName>
        <fullName evidence="1">HAD-superfamily class IIA hydrolase, TIGR01459</fullName>
    </submittedName>
</protein>
<dbReference type="OrthoDB" id="9791073at2"/>
<dbReference type="Gene3D" id="3.40.50.1000">
    <property type="entry name" value="HAD superfamily/HAD-like"/>
    <property type="match status" value="2"/>
</dbReference>
<keyword evidence="1" id="KW-0378">Hydrolase</keyword>